<dbReference type="Gene3D" id="1.20.1070.10">
    <property type="entry name" value="Rhodopsin 7-helix transmembrane proteins"/>
    <property type="match status" value="1"/>
</dbReference>
<keyword evidence="7" id="KW-0807">Transducer</keyword>
<keyword evidence="6" id="KW-0675">Receptor</keyword>
<evidence type="ECO:0000259" key="9">
    <source>
        <dbReference type="PROSITE" id="PS50262"/>
    </source>
</evidence>
<evidence type="ECO:0000256" key="1">
    <source>
        <dbReference type="ARBA" id="ARBA00004141"/>
    </source>
</evidence>
<dbReference type="AlphaFoldDB" id="A0A914Q0H2"/>
<dbReference type="GO" id="GO:0005886">
    <property type="term" value="C:plasma membrane"/>
    <property type="evidence" value="ECO:0007669"/>
    <property type="project" value="TreeGrafter"/>
</dbReference>
<dbReference type="InterPro" id="IPR000276">
    <property type="entry name" value="GPCR_Rhodpsn"/>
</dbReference>
<reference evidence="11" key="1">
    <citation type="submission" date="2022-11" db="UniProtKB">
        <authorList>
            <consortium name="WormBaseParasite"/>
        </authorList>
    </citation>
    <scope>IDENTIFICATION</scope>
</reference>
<evidence type="ECO:0000256" key="2">
    <source>
        <dbReference type="ARBA" id="ARBA00022692"/>
    </source>
</evidence>
<dbReference type="Proteomes" id="UP000887578">
    <property type="component" value="Unplaced"/>
</dbReference>
<keyword evidence="10" id="KW-1185">Reference proteome</keyword>
<dbReference type="GO" id="GO:0008188">
    <property type="term" value="F:neuropeptide receptor activity"/>
    <property type="evidence" value="ECO:0007669"/>
    <property type="project" value="TreeGrafter"/>
</dbReference>
<evidence type="ECO:0000256" key="7">
    <source>
        <dbReference type="ARBA" id="ARBA00023224"/>
    </source>
</evidence>
<feature type="transmembrane region" description="Helical" evidence="8">
    <location>
        <begin position="152"/>
        <end position="173"/>
    </location>
</feature>
<dbReference type="Pfam" id="PF00001">
    <property type="entry name" value="7tm_1"/>
    <property type="match status" value="1"/>
</dbReference>
<feature type="transmembrane region" description="Helical" evidence="8">
    <location>
        <begin position="24"/>
        <end position="44"/>
    </location>
</feature>
<evidence type="ECO:0000256" key="3">
    <source>
        <dbReference type="ARBA" id="ARBA00022989"/>
    </source>
</evidence>
<dbReference type="GO" id="GO:0042923">
    <property type="term" value="F:neuropeptide binding"/>
    <property type="evidence" value="ECO:0007669"/>
    <property type="project" value="TreeGrafter"/>
</dbReference>
<keyword evidence="3 8" id="KW-1133">Transmembrane helix</keyword>
<evidence type="ECO:0000256" key="6">
    <source>
        <dbReference type="ARBA" id="ARBA00023170"/>
    </source>
</evidence>
<proteinExistence type="predicted"/>
<organism evidence="10 11">
    <name type="scientific">Panagrolaimus davidi</name>
    <dbReference type="NCBI Taxonomy" id="227884"/>
    <lineage>
        <taxon>Eukaryota</taxon>
        <taxon>Metazoa</taxon>
        <taxon>Ecdysozoa</taxon>
        <taxon>Nematoda</taxon>
        <taxon>Chromadorea</taxon>
        <taxon>Rhabditida</taxon>
        <taxon>Tylenchina</taxon>
        <taxon>Panagrolaimomorpha</taxon>
        <taxon>Panagrolaimoidea</taxon>
        <taxon>Panagrolaimidae</taxon>
        <taxon>Panagrolaimus</taxon>
    </lineage>
</organism>
<dbReference type="GO" id="GO:0043005">
    <property type="term" value="C:neuron projection"/>
    <property type="evidence" value="ECO:0007669"/>
    <property type="project" value="TreeGrafter"/>
</dbReference>
<keyword evidence="4" id="KW-0297">G-protein coupled receptor</keyword>
<dbReference type="SUPFAM" id="SSF81321">
    <property type="entry name" value="Family A G protein-coupled receptor-like"/>
    <property type="match status" value="1"/>
</dbReference>
<evidence type="ECO:0000256" key="5">
    <source>
        <dbReference type="ARBA" id="ARBA00023136"/>
    </source>
</evidence>
<comment type="subcellular location">
    <subcellularLocation>
        <location evidence="1">Membrane</location>
        <topology evidence="1">Multi-pass membrane protein</topology>
    </subcellularLocation>
</comment>
<name>A0A914Q0H2_9BILA</name>
<evidence type="ECO:0000256" key="4">
    <source>
        <dbReference type="ARBA" id="ARBA00023040"/>
    </source>
</evidence>
<dbReference type="PANTHER" id="PTHR24235:SF27">
    <property type="entry name" value="NEUROPEPTIDE RECEPTOR NPR-1"/>
    <property type="match status" value="1"/>
</dbReference>
<dbReference type="PROSITE" id="PS50262">
    <property type="entry name" value="G_PROTEIN_RECEP_F1_2"/>
    <property type="match status" value="1"/>
</dbReference>
<dbReference type="WBParaSite" id="PDA_v2.g223.t1">
    <property type="protein sequence ID" value="PDA_v2.g223.t1"/>
    <property type="gene ID" value="PDA_v2.g223"/>
</dbReference>
<protein>
    <submittedName>
        <fullName evidence="11">G-protein coupled receptors family 1 profile domain-containing protein</fullName>
    </submittedName>
</protein>
<dbReference type="PANTHER" id="PTHR24235">
    <property type="entry name" value="NEUROPEPTIDE Y RECEPTOR"/>
    <property type="match status" value="1"/>
</dbReference>
<feature type="transmembrane region" description="Helical" evidence="8">
    <location>
        <begin position="71"/>
        <end position="99"/>
    </location>
</feature>
<sequence>MVGKISVVKIRKPYSSRPLQRKQAIRITWALWTASIIFTLPYIYHMKIRTYLDICGEFCTEKWPNNNSKRIYTFLVLLAQAFIPFSIMAACYRAVFAFLRKRAHTRLTSIQQQSNMLYLLAATAGAESTQHKEQLTHLFQQKKKIALQKRRVTIILVSMVVIFALSSLPHNIVNLITEFDSEYEVMNIGGTDISYIVNLFSHCMAMTSCVTNPILYAFLNPEFREFILKSIKWAPEFVSRGFQPTQTSAV</sequence>
<evidence type="ECO:0000256" key="8">
    <source>
        <dbReference type="SAM" id="Phobius"/>
    </source>
</evidence>
<keyword evidence="5 8" id="KW-0472">Membrane</keyword>
<feature type="transmembrane region" description="Helical" evidence="8">
    <location>
        <begin position="193"/>
        <end position="219"/>
    </location>
</feature>
<evidence type="ECO:0000313" key="11">
    <source>
        <dbReference type="WBParaSite" id="PDA_v2.g223.t1"/>
    </source>
</evidence>
<accession>A0A914Q0H2</accession>
<keyword evidence="2 8" id="KW-0812">Transmembrane</keyword>
<dbReference type="PRINTS" id="PR00237">
    <property type="entry name" value="GPCRRHODOPSN"/>
</dbReference>
<dbReference type="InterPro" id="IPR017452">
    <property type="entry name" value="GPCR_Rhodpsn_7TM"/>
</dbReference>
<evidence type="ECO:0000313" key="10">
    <source>
        <dbReference type="Proteomes" id="UP000887578"/>
    </source>
</evidence>
<feature type="domain" description="G-protein coupled receptors family 1 profile" evidence="9">
    <location>
        <begin position="1"/>
        <end position="216"/>
    </location>
</feature>